<keyword evidence="8" id="KW-1185">Reference proteome</keyword>
<dbReference type="PANTHER" id="PTHR37984:SF5">
    <property type="entry name" value="PROTEIN NYNRIN-LIKE"/>
    <property type="match status" value="1"/>
</dbReference>
<dbReference type="Gene3D" id="3.30.70.270">
    <property type="match status" value="3"/>
</dbReference>
<keyword evidence="1" id="KW-0808">Transferase</keyword>
<organism evidence="7 8">
    <name type="scientific">Solanum verrucosum</name>
    <dbReference type="NCBI Taxonomy" id="315347"/>
    <lineage>
        <taxon>Eukaryota</taxon>
        <taxon>Viridiplantae</taxon>
        <taxon>Streptophyta</taxon>
        <taxon>Embryophyta</taxon>
        <taxon>Tracheophyta</taxon>
        <taxon>Spermatophyta</taxon>
        <taxon>Magnoliopsida</taxon>
        <taxon>eudicotyledons</taxon>
        <taxon>Gunneridae</taxon>
        <taxon>Pentapetalae</taxon>
        <taxon>asterids</taxon>
        <taxon>lamiids</taxon>
        <taxon>Solanales</taxon>
        <taxon>Solanaceae</taxon>
        <taxon>Solanoideae</taxon>
        <taxon>Solaneae</taxon>
        <taxon>Solanum</taxon>
    </lineage>
</organism>
<sequence>TWVDLVILDMIDFDIILGMTWLSPYYVVLNCNTKSVTLEIPGREKLEWEGVYKPKQAKIISSIRASKLVEQGCLVYLARIRDVEIEAPFVGSIPVVSEFIEVFPNDLPGMPPNRDIYFYINLELGTRPSSIPLYLMTLTKLRELKAQIQELLDKGFIHPSASPWGALVLFVKKNDGSMRMCIDYWQLNMVTIRNKYSLPRIADLFYQLQVYSKSEEEHADHLRSVLGDLGKQNLYAKFSKCEFWLKSVAFLGHVVSKERVMVYPQKIEAVKNWVRPSSVTKVRSFVGLASYYRRFVENFASIPTHLTNLTKKKILFEWIEKCAESFQKLKILLTTAPILKLPVEDKDFIVYCDASHSMLGAMLMQNKNVIAYASRQLKMHERNYLTHYLELAAVVFALKIWWHYLYGVKCEV</sequence>
<dbReference type="CDD" id="cd01647">
    <property type="entry name" value="RT_LTR"/>
    <property type="match status" value="1"/>
</dbReference>
<dbReference type="Gene3D" id="2.40.70.10">
    <property type="entry name" value="Acid Proteases"/>
    <property type="match status" value="1"/>
</dbReference>
<evidence type="ECO:0000256" key="3">
    <source>
        <dbReference type="ARBA" id="ARBA00022722"/>
    </source>
</evidence>
<accession>A0AAF0U2A0</accession>
<keyword evidence="3" id="KW-0540">Nuclease</keyword>
<evidence type="ECO:0000256" key="5">
    <source>
        <dbReference type="ARBA" id="ARBA00023268"/>
    </source>
</evidence>
<dbReference type="FunFam" id="3.30.70.270:FF:000020">
    <property type="entry name" value="Transposon Tf2-6 polyprotein-like Protein"/>
    <property type="match status" value="1"/>
</dbReference>
<dbReference type="InterPro" id="IPR041577">
    <property type="entry name" value="RT_RNaseH_2"/>
</dbReference>
<evidence type="ECO:0000256" key="2">
    <source>
        <dbReference type="ARBA" id="ARBA00022695"/>
    </source>
</evidence>
<dbReference type="SUPFAM" id="SSF56672">
    <property type="entry name" value="DNA/RNA polymerases"/>
    <property type="match status" value="1"/>
</dbReference>
<dbReference type="PANTHER" id="PTHR37984">
    <property type="entry name" value="PROTEIN CBG26694"/>
    <property type="match status" value="1"/>
</dbReference>
<protein>
    <recommendedName>
        <fullName evidence="6">Reverse transcriptase/retrotransposon-derived protein RNase H-like domain-containing protein</fullName>
    </recommendedName>
</protein>
<dbReference type="Gene3D" id="3.10.10.10">
    <property type="entry name" value="HIV Type 1 Reverse Transcriptase, subunit A, domain 1"/>
    <property type="match status" value="1"/>
</dbReference>
<dbReference type="GO" id="GO:0004519">
    <property type="term" value="F:endonuclease activity"/>
    <property type="evidence" value="ECO:0007669"/>
    <property type="project" value="UniProtKB-KW"/>
</dbReference>
<name>A0AAF0U2A0_SOLVR</name>
<reference evidence="7" key="1">
    <citation type="submission" date="2023-08" db="EMBL/GenBank/DDBJ databases">
        <title>A de novo genome assembly of Solanum verrucosum Schlechtendal, a Mexican diploid species geographically isolated from the other diploid A-genome species in potato relatives.</title>
        <authorList>
            <person name="Hosaka K."/>
        </authorList>
    </citation>
    <scope>NUCLEOTIDE SEQUENCE</scope>
    <source>
        <tissue evidence="7">Young leaves</tissue>
    </source>
</reference>
<keyword evidence="5" id="KW-0511">Multifunctional enzyme</keyword>
<keyword evidence="4" id="KW-0378">Hydrolase</keyword>
<dbReference type="Pfam" id="PF17919">
    <property type="entry name" value="RT_RNaseH_2"/>
    <property type="match status" value="1"/>
</dbReference>
<dbReference type="Proteomes" id="UP001234989">
    <property type="component" value="Chromosome 7"/>
</dbReference>
<evidence type="ECO:0000259" key="6">
    <source>
        <dbReference type="Pfam" id="PF17919"/>
    </source>
</evidence>
<dbReference type="Gene3D" id="3.10.20.370">
    <property type="match status" value="1"/>
</dbReference>
<dbReference type="AlphaFoldDB" id="A0AAF0U2A0"/>
<evidence type="ECO:0000256" key="1">
    <source>
        <dbReference type="ARBA" id="ARBA00022679"/>
    </source>
</evidence>
<dbReference type="InterPro" id="IPR050951">
    <property type="entry name" value="Retrovirus_Pol_polyprotein"/>
</dbReference>
<dbReference type="InterPro" id="IPR043128">
    <property type="entry name" value="Rev_trsase/Diguanyl_cyclase"/>
</dbReference>
<dbReference type="InterPro" id="IPR043502">
    <property type="entry name" value="DNA/RNA_pol_sf"/>
</dbReference>
<evidence type="ECO:0000313" key="8">
    <source>
        <dbReference type="Proteomes" id="UP001234989"/>
    </source>
</evidence>
<dbReference type="EMBL" id="CP133618">
    <property type="protein sequence ID" value="WMV37917.1"/>
    <property type="molecule type" value="Genomic_DNA"/>
</dbReference>
<evidence type="ECO:0000256" key="4">
    <source>
        <dbReference type="ARBA" id="ARBA00022759"/>
    </source>
</evidence>
<keyword evidence="2" id="KW-0548">Nucleotidyltransferase</keyword>
<dbReference type="InterPro" id="IPR021109">
    <property type="entry name" value="Peptidase_aspartic_dom_sf"/>
</dbReference>
<feature type="domain" description="Reverse transcriptase/retrotransposon-derived protein RNase H-like" evidence="6">
    <location>
        <begin position="318"/>
        <end position="411"/>
    </location>
</feature>
<feature type="non-terminal residue" evidence="7">
    <location>
        <position position="1"/>
    </location>
</feature>
<proteinExistence type="predicted"/>
<dbReference type="GO" id="GO:0016779">
    <property type="term" value="F:nucleotidyltransferase activity"/>
    <property type="evidence" value="ECO:0007669"/>
    <property type="project" value="UniProtKB-KW"/>
</dbReference>
<keyword evidence="4" id="KW-0255">Endonuclease</keyword>
<dbReference type="Pfam" id="PF08284">
    <property type="entry name" value="RVP_2"/>
    <property type="match status" value="1"/>
</dbReference>
<gene>
    <name evidence="7" type="ORF">MTR67_031302</name>
</gene>
<evidence type="ECO:0000313" key="7">
    <source>
        <dbReference type="EMBL" id="WMV37917.1"/>
    </source>
</evidence>